<evidence type="ECO:0000313" key="4">
    <source>
        <dbReference type="Proteomes" id="UP000784294"/>
    </source>
</evidence>
<proteinExistence type="predicted"/>
<dbReference type="GO" id="GO:0005319">
    <property type="term" value="F:lipid transporter activity"/>
    <property type="evidence" value="ECO:0007669"/>
    <property type="project" value="TreeGrafter"/>
</dbReference>
<dbReference type="Gene3D" id="3.40.50.300">
    <property type="entry name" value="P-loop containing nucleotide triphosphate hydrolases"/>
    <property type="match status" value="1"/>
</dbReference>
<dbReference type="Proteomes" id="UP000784294">
    <property type="component" value="Unassembled WGS sequence"/>
</dbReference>
<evidence type="ECO:0008006" key="5">
    <source>
        <dbReference type="Google" id="ProtNLM"/>
    </source>
</evidence>
<dbReference type="PANTHER" id="PTHR19229:SF36">
    <property type="entry name" value="ATP-BINDING CASSETTE SUB-FAMILY A MEMBER 2"/>
    <property type="match status" value="1"/>
</dbReference>
<keyword evidence="4" id="KW-1185">Reference proteome</keyword>
<dbReference type="OrthoDB" id="6139986at2759"/>
<accession>A0A448XKS9</accession>
<evidence type="ECO:0000313" key="3">
    <source>
        <dbReference type="EMBL" id="VEL39005.1"/>
    </source>
</evidence>
<sequence length="135" mass="15454">MQCERHSRTLLVTTHHMDEADYLGDRIAIMANGRLRCLGSPLFLKSRFGAAYQLTIMKTTNSEHELIVNHVRKFIPNAELRSSLANEIVVLLSFETVGRFSELLRDLDINRFTLGILQYGISITTMEEVFFSSFI</sequence>
<comment type="caution">
    <text evidence="3">The sequence shown here is derived from an EMBL/GenBank/DDBJ whole genome shotgun (WGS) entry which is preliminary data.</text>
</comment>
<evidence type="ECO:0000256" key="2">
    <source>
        <dbReference type="ARBA" id="ARBA00022737"/>
    </source>
</evidence>
<dbReference type="InterPro" id="IPR026082">
    <property type="entry name" value="ABCA"/>
</dbReference>
<keyword evidence="2" id="KW-0677">Repeat</keyword>
<keyword evidence="1" id="KW-0813">Transport</keyword>
<reference evidence="3" key="1">
    <citation type="submission" date="2018-11" db="EMBL/GenBank/DDBJ databases">
        <authorList>
            <consortium name="Pathogen Informatics"/>
        </authorList>
    </citation>
    <scope>NUCLEOTIDE SEQUENCE</scope>
</reference>
<evidence type="ECO:0000256" key="1">
    <source>
        <dbReference type="ARBA" id="ARBA00022448"/>
    </source>
</evidence>
<organism evidence="3 4">
    <name type="scientific">Protopolystoma xenopodis</name>
    <dbReference type="NCBI Taxonomy" id="117903"/>
    <lineage>
        <taxon>Eukaryota</taxon>
        <taxon>Metazoa</taxon>
        <taxon>Spiralia</taxon>
        <taxon>Lophotrochozoa</taxon>
        <taxon>Platyhelminthes</taxon>
        <taxon>Monogenea</taxon>
        <taxon>Polyopisthocotylea</taxon>
        <taxon>Polystomatidea</taxon>
        <taxon>Polystomatidae</taxon>
        <taxon>Protopolystoma</taxon>
    </lineage>
</organism>
<dbReference type="EMBL" id="CAAALY010259749">
    <property type="protein sequence ID" value="VEL39005.1"/>
    <property type="molecule type" value="Genomic_DNA"/>
</dbReference>
<dbReference type="GO" id="GO:0140359">
    <property type="term" value="F:ABC-type transporter activity"/>
    <property type="evidence" value="ECO:0007669"/>
    <property type="project" value="InterPro"/>
</dbReference>
<dbReference type="SUPFAM" id="SSF52540">
    <property type="entry name" value="P-loop containing nucleoside triphosphate hydrolases"/>
    <property type="match status" value="1"/>
</dbReference>
<dbReference type="AlphaFoldDB" id="A0A448XKS9"/>
<protein>
    <recommendedName>
        <fullName evidence="5">ABC transporter family G domain-containing protein</fullName>
    </recommendedName>
</protein>
<dbReference type="GO" id="GO:0016020">
    <property type="term" value="C:membrane"/>
    <property type="evidence" value="ECO:0007669"/>
    <property type="project" value="InterPro"/>
</dbReference>
<dbReference type="PANTHER" id="PTHR19229">
    <property type="entry name" value="ATP-BINDING CASSETTE TRANSPORTER SUBFAMILY A ABCA"/>
    <property type="match status" value="1"/>
</dbReference>
<dbReference type="InterPro" id="IPR027417">
    <property type="entry name" value="P-loop_NTPase"/>
</dbReference>
<gene>
    <name evidence="3" type="ORF">PXEA_LOCUS32445</name>
</gene>
<name>A0A448XKS9_9PLAT</name>